<comment type="caution">
    <text evidence="2">The sequence shown here is derived from an EMBL/GenBank/DDBJ whole genome shotgun (WGS) entry which is preliminary data.</text>
</comment>
<proteinExistence type="predicted"/>
<dbReference type="Proteomes" id="UP001434883">
    <property type="component" value="Unassembled WGS sequence"/>
</dbReference>
<gene>
    <name evidence="2" type="ORF">XENOCAPTIV_007144</name>
</gene>
<organism evidence="2 3">
    <name type="scientific">Xenoophorus captivus</name>
    <dbReference type="NCBI Taxonomy" id="1517983"/>
    <lineage>
        <taxon>Eukaryota</taxon>
        <taxon>Metazoa</taxon>
        <taxon>Chordata</taxon>
        <taxon>Craniata</taxon>
        <taxon>Vertebrata</taxon>
        <taxon>Euteleostomi</taxon>
        <taxon>Actinopterygii</taxon>
        <taxon>Neopterygii</taxon>
        <taxon>Teleostei</taxon>
        <taxon>Neoteleostei</taxon>
        <taxon>Acanthomorphata</taxon>
        <taxon>Ovalentaria</taxon>
        <taxon>Atherinomorphae</taxon>
        <taxon>Cyprinodontiformes</taxon>
        <taxon>Goodeidae</taxon>
        <taxon>Xenoophorus</taxon>
    </lineage>
</organism>
<dbReference type="EMBL" id="JAHRIN010018608">
    <property type="protein sequence ID" value="MEQ2198059.1"/>
    <property type="molecule type" value="Genomic_DNA"/>
</dbReference>
<keyword evidence="1" id="KW-0472">Membrane</keyword>
<reference evidence="2 3" key="1">
    <citation type="submission" date="2021-06" db="EMBL/GenBank/DDBJ databases">
        <authorList>
            <person name="Palmer J.M."/>
        </authorList>
    </citation>
    <scope>NUCLEOTIDE SEQUENCE [LARGE SCALE GENOMIC DNA]</scope>
    <source>
        <strain evidence="2 3">XC_2019</strain>
        <tissue evidence="2">Muscle</tissue>
    </source>
</reference>
<name>A0ABV0QQF9_9TELE</name>
<accession>A0ABV0QQF9</accession>
<keyword evidence="1" id="KW-1133">Transmembrane helix</keyword>
<feature type="transmembrane region" description="Helical" evidence="1">
    <location>
        <begin position="45"/>
        <end position="70"/>
    </location>
</feature>
<evidence type="ECO:0000256" key="1">
    <source>
        <dbReference type="SAM" id="Phobius"/>
    </source>
</evidence>
<protein>
    <submittedName>
        <fullName evidence="2">Uncharacterized protein</fullName>
    </submittedName>
</protein>
<sequence>MTIQLFYNVKSLDYILPSLIQKLGVSTDVSTVAFKQESPRFKFQLGGFLHGVCMFSSCICGFCSGTLAFFCGLNLPLNPHEEQLLGSCRHKYTHTHTFLRSV</sequence>
<keyword evidence="3" id="KW-1185">Reference proteome</keyword>
<evidence type="ECO:0000313" key="3">
    <source>
        <dbReference type="Proteomes" id="UP001434883"/>
    </source>
</evidence>
<keyword evidence="1" id="KW-0812">Transmembrane</keyword>
<evidence type="ECO:0000313" key="2">
    <source>
        <dbReference type="EMBL" id="MEQ2198059.1"/>
    </source>
</evidence>